<feature type="region of interest" description="Disordered" evidence="1">
    <location>
        <begin position="134"/>
        <end position="154"/>
    </location>
</feature>
<dbReference type="AlphaFoldDB" id="A0A810L0F6"/>
<dbReference type="PROSITE" id="PS50995">
    <property type="entry name" value="HTH_MARR_2"/>
    <property type="match status" value="1"/>
</dbReference>
<dbReference type="SMART" id="SM00347">
    <property type="entry name" value="HTH_MARR"/>
    <property type="match status" value="1"/>
</dbReference>
<evidence type="ECO:0000256" key="1">
    <source>
        <dbReference type="SAM" id="MobiDB-lite"/>
    </source>
</evidence>
<accession>A0A810L0F6</accession>
<dbReference type="PANTHER" id="PTHR33164">
    <property type="entry name" value="TRANSCRIPTIONAL REGULATOR, MARR FAMILY"/>
    <property type="match status" value="1"/>
</dbReference>
<dbReference type="EMBL" id="AP023354">
    <property type="protein sequence ID" value="BCJ28893.1"/>
    <property type="molecule type" value="Genomic_DNA"/>
</dbReference>
<dbReference type="Pfam" id="PF01047">
    <property type="entry name" value="MarR"/>
    <property type="match status" value="1"/>
</dbReference>
<reference evidence="3" key="1">
    <citation type="submission" date="2020-08" db="EMBL/GenBank/DDBJ databases">
        <title>Whole genome shotgun sequence of Actinocatenispora sera NBRC 101916.</title>
        <authorList>
            <person name="Komaki H."/>
            <person name="Tamura T."/>
        </authorList>
    </citation>
    <scope>NUCLEOTIDE SEQUENCE</scope>
    <source>
        <strain evidence="3">NBRC 101916</strain>
    </source>
</reference>
<evidence type="ECO:0000313" key="4">
    <source>
        <dbReference type="Proteomes" id="UP000680750"/>
    </source>
</evidence>
<dbReference type="GO" id="GO:0006950">
    <property type="term" value="P:response to stress"/>
    <property type="evidence" value="ECO:0007669"/>
    <property type="project" value="TreeGrafter"/>
</dbReference>
<dbReference type="InterPro" id="IPR039422">
    <property type="entry name" value="MarR/SlyA-like"/>
</dbReference>
<dbReference type="Gene3D" id="1.10.10.10">
    <property type="entry name" value="Winged helix-like DNA-binding domain superfamily/Winged helix DNA-binding domain"/>
    <property type="match status" value="1"/>
</dbReference>
<dbReference type="InterPro" id="IPR000835">
    <property type="entry name" value="HTH_MarR-typ"/>
</dbReference>
<evidence type="ECO:0000313" key="3">
    <source>
        <dbReference type="EMBL" id="BCJ28893.1"/>
    </source>
</evidence>
<dbReference type="Proteomes" id="UP000680750">
    <property type="component" value="Chromosome"/>
</dbReference>
<dbReference type="CDD" id="cd00090">
    <property type="entry name" value="HTH_ARSR"/>
    <property type="match status" value="1"/>
</dbReference>
<evidence type="ECO:0000259" key="2">
    <source>
        <dbReference type="PROSITE" id="PS50995"/>
    </source>
</evidence>
<keyword evidence="4" id="KW-1185">Reference proteome</keyword>
<dbReference type="SUPFAM" id="SSF46785">
    <property type="entry name" value="Winged helix' DNA-binding domain"/>
    <property type="match status" value="1"/>
</dbReference>
<dbReference type="KEGG" id="aser:Asera_30010"/>
<dbReference type="PANTHER" id="PTHR33164:SF106">
    <property type="entry name" value="TRANSCRIPTIONAL REGULATORY PROTEIN"/>
    <property type="match status" value="1"/>
</dbReference>
<protein>
    <submittedName>
        <fullName evidence="3">Transcriptional regulator</fullName>
    </submittedName>
</protein>
<dbReference type="InterPro" id="IPR036390">
    <property type="entry name" value="WH_DNA-bd_sf"/>
</dbReference>
<gene>
    <name evidence="3" type="ORF">Asera_30010</name>
</gene>
<proteinExistence type="predicted"/>
<dbReference type="GO" id="GO:0003700">
    <property type="term" value="F:DNA-binding transcription factor activity"/>
    <property type="evidence" value="ECO:0007669"/>
    <property type="project" value="InterPro"/>
</dbReference>
<sequence>MMRENASRAVMLHQTIAERFGLNSTDIKCLDLARDEPALTAGRLAELTGMSTSAITAVLDRLERRGFVERRRDPADRRKVIVVATGEHVRRNAEVFARLAAEIGAVLDDYDEEQLATFLAIGRRVNAAARAFTGTLTREKDHPDDDAAGRPRRG</sequence>
<feature type="compositionally biased region" description="Basic and acidic residues" evidence="1">
    <location>
        <begin position="137"/>
        <end position="154"/>
    </location>
</feature>
<dbReference type="InterPro" id="IPR036388">
    <property type="entry name" value="WH-like_DNA-bd_sf"/>
</dbReference>
<organism evidence="3 4">
    <name type="scientific">Actinocatenispora sera</name>
    <dbReference type="NCBI Taxonomy" id="390989"/>
    <lineage>
        <taxon>Bacteria</taxon>
        <taxon>Bacillati</taxon>
        <taxon>Actinomycetota</taxon>
        <taxon>Actinomycetes</taxon>
        <taxon>Micromonosporales</taxon>
        <taxon>Micromonosporaceae</taxon>
        <taxon>Actinocatenispora</taxon>
    </lineage>
</organism>
<name>A0A810L0F6_9ACTN</name>
<dbReference type="InterPro" id="IPR011991">
    <property type="entry name" value="ArsR-like_HTH"/>
</dbReference>
<feature type="domain" description="HTH marR-type" evidence="2">
    <location>
        <begin position="1"/>
        <end position="127"/>
    </location>
</feature>